<feature type="compositionally biased region" description="Basic and acidic residues" evidence="1">
    <location>
        <begin position="466"/>
        <end position="483"/>
    </location>
</feature>
<reference evidence="2" key="1">
    <citation type="journal article" date="2005" name="Genome Res.">
        <title>Comparative genome sequencing of Drosophila pseudoobscura: chromosomal, gene, and cis-element evolution.</title>
        <authorList>
            <person name="Richards S."/>
            <person name="Liu Y."/>
            <person name="Bettencourt B.R."/>
            <person name="Hradecky P."/>
            <person name="Letovsky S."/>
            <person name="Nielsen R."/>
            <person name="Thornton K."/>
            <person name="Hubisz M.J."/>
            <person name="Chen R."/>
            <person name="Meisel R.P."/>
            <person name="Couronne O."/>
            <person name="Hua S."/>
            <person name="Smith M.A."/>
            <person name="Zhang P."/>
            <person name="Liu J."/>
            <person name="Bussemaker H.J."/>
            <person name="van Batenburg M.F."/>
            <person name="Howells S.L."/>
            <person name="Scherer S.E."/>
            <person name="Sodergren E."/>
            <person name="Matthews B.B."/>
            <person name="Crosby M.A."/>
            <person name="Schroeder A.J."/>
            <person name="Ortiz-Barrientos D."/>
            <person name="Rives C.M."/>
            <person name="Metzker M.L."/>
            <person name="Muzny D.M."/>
            <person name="Scott G."/>
            <person name="Steffen D."/>
            <person name="Wheeler D.A."/>
            <person name="Worley K.C."/>
            <person name="Havlak P."/>
            <person name="Durbin K.J."/>
            <person name="Egan A."/>
            <person name="Gill R."/>
            <person name="Hume J."/>
            <person name="Morgan M.B."/>
            <person name="Miner G."/>
            <person name="Hamilton C."/>
            <person name="Huang Y."/>
            <person name="Waldron L."/>
            <person name="Verduzco D."/>
            <person name="Clerc-Blankenburg K.P."/>
            <person name="Dubchak I."/>
            <person name="Noor M.A."/>
            <person name="Anderson W."/>
            <person name="White K.P."/>
            <person name="Clark A.G."/>
            <person name="Schaeffer S.W."/>
            <person name="Gelbart W."/>
            <person name="Weinstock G.M."/>
            <person name="Gibbs R.A."/>
        </authorList>
    </citation>
    <scope>NUCLEOTIDE SEQUENCE [LARGE SCALE GENOMIC DNA]</scope>
    <source>
        <strain evidence="2">MV2-25</strain>
    </source>
</reference>
<sequence>MSPVVSTGYTDEGSDLELVSWEPAPRRKRAHEAKREEPPTNRREEPRNSRRKEPGTSKREEPHAKEREEHRTSRRKGPRVSKREEPHTVNREESRTSKREERPERGQRGRTTRKEEPNERVSKRASTQSTRTPREEASSARTRGRSAARQRGRRPTDPQVEERQPTPIETAVKEPQATPADAPEDDAAAEARRLAEWHRRFALAAAAEERRQRRVWEDALALAKRLKATQEAEKEAREAEAERHKRDVAHQWSEEEEAECPPAPKAARVQSPEEEWQERLRRAEVEEEELWQPPPEDVESEEEPRPQAPPPPGAEEEPLQSQPPDDNTRGQGDQQPRQQQQYQQHQQHWHGPQGAAVGPFVSQEVRSAVRDGMLWHVQTLHISWASGPAPQQPEQEPGEARLWEEAPRASDERDPRRRARPQGSTGPSAAPTAEEGETESTANATPSLSAEGPAANHACHAGQESLTREERAAQLDATQDKAIQDTLTTKVQ</sequence>
<feature type="compositionally biased region" description="Basic and acidic residues" evidence="1">
    <location>
        <begin position="33"/>
        <end position="71"/>
    </location>
</feature>
<dbReference type="EMBL" id="CH475754">
    <property type="protein sequence ID" value="EDY71058.2"/>
    <property type="molecule type" value="Genomic_DNA"/>
</dbReference>
<feature type="compositionally biased region" description="Low complexity" evidence="1">
    <location>
        <begin position="330"/>
        <end position="354"/>
    </location>
</feature>
<feature type="compositionally biased region" description="Acidic residues" evidence="1">
    <location>
        <begin position="285"/>
        <end position="302"/>
    </location>
</feature>
<reference evidence="2" key="2">
    <citation type="journal article" date="2007" name="Nature">
        <title>Evolution of genes and genomes on the Drosophila phylogeny.</title>
        <authorList>
            <consortium name="Drosophila 12 Genomes Consortium"/>
            <person name="Clark A.G."/>
            <person name="Eisen M.B."/>
            <person name="Smith D.R."/>
            <person name="Bergman C.M."/>
            <person name="Oliver B."/>
            <person name="Markow T.A."/>
            <person name="Kaufman T.C."/>
            <person name="Kellis M."/>
            <person name="Gelbart W."/>
            <person name="Iyer V.N."/>
            <person name="Pollard D.A."/>
            <person name="Sackton T.B."/>
            <person name="Larracuente A.M."/>
            <person name="Singh N.D."/>
            <person name="Abad J.P."/>
            <person name="Abt D.N."/>
            <person name="Adryan B."/>
            <person name="Aguade M."/>
            <person name="Akashi H."/>
            <person name="Anderson W.W."/>
            <person name="Aquadro C.F."/>
            <person name="Ardell D.H."/>
            <person name="Arguello R."/>
            <person name="Artieri C.G."/>
            <person name="Barbash D.A."/>
            <person name="Barker D."/>
            <person name="Barsanti P."/>
            <person name="Batterham P."/>
            <person name="Batzoglou S."/>
            <person name="Begun D."/>
            <person name="Bhutkar A."/>
            <person name="Blanco E."/>
            <person name="Bosak S.A."/>
            <person name="Bradley R.K."/>
            <person name="Brand A.D."/>
            <person name="Brent M.R."/>
            <person name="Brooks A.N."/>
            <person name="Brown R.H."/>
            <person name="Butlin R.K."/>
            <person name="Caggese C."/>
            <person name="Calvi B.R."/>
            <person name="Bernardo de Carvalho A."/>
            <person name="Caspi A."/>
            <person name="Castrezana S."/>
            <person name="Celniker S.E."/>
            <person name="Chang J.L."/>
            <person name="Chapple C."/>
            <person name="Chatterji S."/>
            <person name="Chinwalla A."/>
            <person name="Civetta A."/>
            <person name="Clifton S.W."/>
            <person name="Comeron J.M."/>
            <person name="Costello J.C."/>
            <person name="Coyne J.A."/>
            <person name="Daub J."/>
            <person name="David R.G."/>
            <person name="Delcher A.L."/>
            <person name="Delehaunty K."/>
            <person name="Do C.B."/>
            <person name="Ebling H."/>
            <person name="Edwards K."/>
            <person name="Eickbush T."/>
            <person name="Evans J.D."/>
            <person name="Filipski A."/>
            <person name="Findeiss S."/>
            <person name="Freyhult E."/>
            <person name="Fulton L."/>
            <person name="Fulton R."/>
            <person name="Garcia A.C."/>
            <person name="Gardiner A."/>
            <person name="Garfield D.A."/>
            <person name="Garvin B.E."/>
            <person name="Gibson G."/>
            <person name="Gilbert D."/>
            <person name="Gnerre S."/>
            <person name="Godfrey J."/>
            <person name="Good R."/>
            <person name="Gotea V."/>
            <person name="Gravely B."/>
            <person name="Greenberg A.J."/>
            <person name="Griffiths-Jones S."/>
            <person name="Gross S."/>
            <person name="Guigo R."/>
            <person name="Gustafson E.A."/>
            <person name="Haerty W."/>
            <person name="Hahn M.W."/>
            <person name="Halligan D.L."/>
            <person name="Halpern A.L."/>
            <person name="Halter G.M."/>
            <person name="Han M.V."/>
            <person name="Heger A."/>
            <person name="Hillier L."/>
            <person name="Hinrichs A.S."/>
            <person name="Holmes I."/>
            <person name="Hoskins R.A."/>
            <person name="Hubisz M.J."/>
            <person name="Hultmark D."/>
            <person name="Huntley M.A."/>
            <person name="Jaffe D.B."/>
            <person name="Jagadeeshan S."/>
            <person name="Jeck W.R."/>
            <person name="Johnson J."/>
            <person name="Jones C.D."/>
            <person name="Jordan W.C."/>
            <person name="Karpen G.H."/>
            <person name="Kataoka E."/>
            <person name="Keightley P.D."/>
            <person name="Kheradpour P."/>
            <person name="Kirkness E.F."/>
            <person name="Koerich L.B."/>
            <person name="Kristiansen K."/>
            <person name="Kudrna D."/>
            <person name="Kulathinal R.J."/>
            <person name="Kumar S."/>
            <person name="Kwok R."/>
            <person name="Lander E."/>
            <person name="Langley C.H."/>
            <person name="Lapoint R."/>
            <person name="Lazzaro B.P."/>
            <person name="Lee S.J."/>
            <person name="Levesque L."/>
            <person name="Li R."/>
            <person name="Lin C.F."/>
            <person name="Lin M.F."/>
            <person name="Lindblad-Toh K."/>
            <person name="Llopart A."/>
            <person name="Long M."/>
            <person name="Low L."/>
            <person name="Lozovsky E."/>
            <person name="Lu J."/>
            <person name="Luo M."/>
            <person name="Machado C.A."/>
            <person name="Makalowski W."/>
            <person name="Marzo M."/>
            <person name="Matsuda M."/>
            <person name="Matzkin L."/>
            <person name="McAllister B."/>
            <person name="McBride C.S."/>
            <person name="McKernan B."/>
            <person name="McKernan K."/>
            <person name="Mendez-Lago M."/>
            <person name="Minx P."/>
            <person name="Mollenhauer M.U."/>
            <person name="Montooth K."/>
            <person name="Mount S.M."/>
            <person name="Mu X."/>
            <person name="Myers E."/>
            <person name="Negre B."/>
            <person name="Newfeld S."/>
            <person name="Nielsen R."/>
            <person name="Noor M.A."/>
            <person name="O'Grady P."/>
            <person name="Pachter L."/>
            <person name="Papaceit M."/>
            <person name="Parisi M.J."/>
            <person name="Parisi M."/>
            <person name="Parts L."/>
            <person name="Pedersen J.S."/>
            <person name="Pesole G."/>
            <person name="Phillippy A.M."/>
            <person name="Ponting C.P."/>
            <person name="Pop M."/>
            <person name="Porcelli D."/>
            <person name="Powell J.R."/>
            <person name="Prohaska S."/>
            <person name="Pruitt K."/>
            <person name="Puig M."/>
            <person name="Quesneville H."/>
            <person name="Ram K.R."/>
            <person name="Rand D."/>
            <person name="Rasmussen M.D."/>
            <person name="Reed L.K."/>
            <person name="Reenan R."/>
            <person name="Reily A."/>
            <person name="Remington K.A."/>
            <person name="Rieger T.T."/>
            <person name="Ritchie M.G."/>
            <person name="Robin C."/>
            <person name="Rogers Y.H."/>
            <person name="Rohde C."/>
            <person name="Rozas J."/>
            <person name="Rubenfield M.J."/>
            <person name="Ruiz A."/>
            <person name="Russo S."/>
            <person name="Salzberg S.L."/>
            <person name="Sanchez-Gracia A."/>
            <person name="Saranga D.J."/>
            <person name="Sato H."/>
            <person name="Schaeffer S.W."/>
            <person name="Schatz M.C."/>
            <person name="Schlenke T."/>
            <person name="Schwartz R."/>
            <person name="Segarra C."/>
            <person name="Singh R.S."/>
            <person name="Sirot L."/>
            <person name="Sirota M."/>
            <person name="Sisneros N.B."/>
            <person name="Smith C.D."/>
            <person name="Smith T.F."/>
            <person name="Spieth J."/>
            <person name="Stage D.E."/>
            <person name="Stark A."/>
            <person name="Stephan W."/>
            <person name="Strausberg R.L."/>
            <person name="Strempel S."/>
            <person name="Sturgill D."/>
            <person name="Sutton G."/>
            <person name="Sutton G.G."/>
            <person name="Tao W."/>
            <person name="Teichmann S."/>
            <person name="Tobari Y.N."/>
            <person name="Tomimura Y."/>
            <person name="Tsolas J.M."/>
            <person name="Valente V.L."/>
            <person name="Venter E."/>
            <person name="Venter J.C."/>
            <person name="Vicario S."/>
            <person name="Vieira F.G."/>
            <person name="Vilella A.J."/>
            <person name="Villasante A."/>
            <person name="Walenz B."/>
            <person name="Wang J."/>
            <person name="Wasserman M."/>
            <person name="Watts T."/>
            <person name="Wilson D."/>
            <person name="Wilson R.K."/>
            <person name="Wing R.A."/>
            <person name="Wolfner M.F."/>
            <person name="Wong A."/>
            <person name="Wong G.K."/>
            <person name="Wu C.I."/>
            <person name="Wu G."/>
            <person name="Yamamoto D."/>
            <person name="Yang H.P."/>
            <person name="Yang S.P."/>
            <person name="Yorke J.A."/>
            <person name="Yoshida K."/>
            <person name="Zdobnov E."/>
            <person name="Zhang P."/>
            <person name="Zhang Y."/>
            <person name="Zimin A.V."/>
            <person name="Baldwin J."/>
            <person name="Abdouelleil A."/>
            <person name="Abdulkadir J."/>
            <person name="Abebe A."/>
            <person name="Abera B."/>
            <person name="Abreu J."/>
            <person name="Acer S.C."/>
            <person name="Aftuck L."/>
            <person name="Alexander A."/>
            <person name="An P."/>
            <person name="Anderson E."/>
            <person name="Anderson S."/>
            <person name="Arachi H."/>
            <person name="Azer M."/>
            <person name="Bachantsang P."/>
            <person name="Barry A."/>
            <person name="Bayul T."/>
            <person name="Berlin A."/>
            <person name="Bessette D."/>
            <person name="Bloom T."/>
            <person name="Blye J."/>
            <person name="Boguslavskiy L."/>
            <person name="Bonnet C."/>
            <person name="Boukhgalter B."/>
            <person name="Bourzgui I."/>
            <person name="Brown A."/>
            <person name="Cahill P."/>
            <person name="Channer S."/>
            <person name="Cheshatsang Y."/>
            <person name="Chuda L."/>
            <person name="Citroen M."/>
            <person name="Collymore A."/>
            <person name="Cooke P."/>
            <person name="Costello M."/>
            <person name="D'Aco K."/>
            <person name="Daza R."/>
            <person name="De Haan G."/>
            <person name="DeGray S."/>
            <person name="DeMaso C."/>
            <person name="Dhargay N."/>
            <person name="Dooley K."/>
            <person name="Dooley E."/>
            <person name="Doricent M."/>
            <person name="Dorje P."/>
            <person name="Dorjee K."/>
            <person name="Dupes A."/>
            <person name="Elong R."/>
            <person name="Falk J."/>
            <person name="Farina A."/>
            <person name="Faro S."/>
            <person name="Ferguson D."/>
            <person name="Fisher S."/>
            <person name="Foley C.D."/>
            <person name="Franke A."/>
            <person name="Friedrich D."/>
            <person name="Gadbois L."/>
            <person name="Gearin G."/>
            <person name="Gearin C.R."/>
            <person name="Giannoukos G."/>
            <person name="Goode T."/>
            <person name="Graham J."/>
            <person name="Grandbois E."/>
            <person name="Grewal S."/>
            <person name="Gyaltsen K."/>
            <person name="Hafez N."/>
            <person name="Hagos B."/>
            <person name="Hall J."/>
            <person name="Henson C."/>
            <person name="Hollinger A."/>
            <person name="Honan T."/>
            <person name="Huard M.D."/>
            <person name="Hughes L."/>
            <person name="Hurhula B."/>
            <person name="Husby M.E."/>
            <person name="Kamat A."/>
            <person name="Kanga B."/>
            <person name="Kashin S."/>
            <person name="Khazanovich D."/>
            <person name="Kisner P."/>
            <person name="Lance K."/>
            <person name="Lara M."/>
            <person name="Lee W."/>
            <person name="Lennon N."/>
            <person name="Letendre F."/>
            <person name="LeVine R."/>
            <person name="Lipovsky A."/>
            <person name="Liu X."/>
            <person name="Liu J."/>
            <person name="Liu S."/>
            <person name="Lokyitsang T."/>
            <person name="Lokyitsang Y."/>
            <person name="Lubonja R."/>
            <person name="Lui A."/>
            <person name="MacDonald P."/>
            <person name="Magnisalis V."/>
            <person name="Maru K."/>
            <person name="Matthews C."/>
            <person name="McCusker W."/>
            <person name="McDonough S."/>
            <person name="Mehta T."/>
            <person name="Meldrim J."/>
            <person name="Meneus L."/>
            <person name="Mihai O."/>
            <person name="Mihalev A."/>
            <person name="Mihova T."/>
            <person name="Mittelman R."/>
            <person name="Mlenga V."/>
            <person name="Montmayeur A."/>
            <person name="Mulrain L."/>
            <person name="Navidi A."/>
            <person name="Naylor J."/>
            <person name="Negash T."/>
            <person name="Nguyen T."/>
            <person name="Nguyen N."/>
            <person name="Nicol R."/>
            <person name="Norbu C."/>
            <person name="Norbu N."/>
            <person name="Novod N."/>
            <person name="O'Neill B."/>
            <person name="Osman S."/>
            <person name="Markiewicz E."/>
            <person name="Oyono O.L."/>
            <person name="Patti C."/>
            <person name="Phunkhang P."/>
            <person name="Pierre F."/>
            <person name="Priest M."/>
            <person name="Raghuraman S."/>
            <person name="Rege F."/>
            <person name="Reyes R."/>
            <person name="Rise C."/>
            <person name="Rogov P."/>
            <person name="Ross K."/>
            <person name="Ryan E."/>
            <person name="Settipalli S."/>
            <person name="Shea T."/>
            <person name="Sherpa N."/>
            <person name="Shi L."/>
            <person name="Shih D."/>
            <person name="Sparrow T."/>
            <person name="Spaulding J."/>
            <person name="Stalker J."/>
            <person name="Stange-Thomann N."/>
            <person name="Stavropoulos S."/>
            <person name="Stone C."/>
            <person name="Strader C."/>
            <person name="Tesfaye S."/>
            <person name="Thomson T."/>
            <person name="Thoulutsang Y."/>
            <person name="Thoulutsang D."/>
            <person name="Topham K."/>
            <person name="Topping I."/>
            <person name="Tsamla T."/>
            <person name="Vassiliev H."/>
            <person name="Vo A."/>
            <person name="Wangchuk T."/>
            <person name="Wangdi T."/>
            <person name="Weiand M."/>
            <person name="Wilkinson J."/>
            <person name="Wilson A."/>
            <person name="Yadav S."/>
            <person name="Young G."/>
            <person name="Yu Q."/>
            <person name="Zembek L."/>
            <person name="Zhong D."/>
            <person name="Zimmer A."/>
            <person name="Zwirko Z."/>
            <person name="Jaffe D.B."/>
            <person name="Alvarez P."/>
            <person name="Brockman W."/>
            <person name="Butler J."/>
            <person name="Chin C."/>
            <person name="Gnerre S."/>
            <person name="Grabherr M."/>
            <person name="Kleber M."/>
            <person name="Mauceli E."/>
            <person name="MacCallum I."/>
        </authorList>
    </citation>
    <scope>NUCLEOTIDE SEQUENCE [LARGE SCALE GENOMIC DNA]</scope>
    <source>
        <strain evidence="2">MV2-25</strain>
    </source>
</reference>
<reference evidence="2" key="4">
    <citation type="submission" date="2015-11" db="EMBL/GenBank/DDBJ databases">
        <authorList>
            <consortium name="FlyBase"/>
        </authorList>
    </citation>
    <scope>NUCLEOTIDE SEQUENCE</scope>
    <source>
        <strain evidence="2">MV2-25</strain>
    </source>
</reference>
<feature type="region of interest" description="Disordered" evidence="1">
    <location>
        <begin position="227"/>
        <end position="362"/>
    </location>
</feature>
<feature type="region of interest" description="Disordered" evidence="1">
    <location>
        <begin position="385"/>
        <end position="492"/>
    </location>
</feature>
<dbReference type="HOGENOM" id="CLU_418738_0_0_1"/>
<gene>
    <name evidence="2" type="primary">Dpse\GA25507</name>
    <name evidence="2" type="ORF">Dpse_GA25507</name>
</gene>
<feature type="compositionally biased region" description="Basic and acidic residues" evidence="1">
    <location>
        <begin position="81"/>
        <end position="122"/>
    </location>
</feature>
<feature type="compositionally biased region" description="Basic residues" evidence="1">
    <location>
        <begin position="142"/>
        <end position="153"/>
    </location>
</feature>
<proteinExistence type="predicted"/>
<name>B5DT80_DROPS</name>
<feature type="compositionally biased region" description="Basic and acidic residues" evidence="1">
    <location>
        <begin position="228"/>
        <end position="253"/>
    </location>
</feature>
<organism evidence="2">
    <name type="scientific">Drosophila pseudoobscura pseudoobscura</name>
    <name type="common">Fruit fly</name>
    <dbReference type="NCBI Taxonomy" id="46245"/>
    <lineage>
        <taxon>Eukaryota</taxon>
        <taxon>Metazoa</taxon>
        <taxon>Ecdysozoa</taxon>
        <taxon>Arthropoda</taxon>
        <taxon>Hexapoda</taxon>
        <taxon>Insecta</taxon>
        <taxon>Pterygota</taxon>
        <taxon>Neoptera</taxon>
        <taxon>Endopterygota</taxon>
        <taxon>Diptera</taxon>
        <taxon>Brachycera</taxon>
        <taxon>Muscomorpha</taxon>
        <taxon>Ephydroidea</taxon>
        <taxon>Drosophilidae</taxon>
        <taxon>Drosophila</taxon>
        <taxon>Sophophora</taxon>
    </lineage>
</organism>
<accession>B5DT80</accession>
<reference evidence="2" key="3">
    <citation type="journal article" date="2012" name="PLoS ONE">
        <title>Mind the gap: upgrading genomes with Pacific Biosciences RS long-read sequencing technology.</title>
        <authorList>
            <person name="English A.C."/>
            <person name="Richards S."/>
            <person name="Han Y."/>
            <person name="Wang M."/>
            <person name="Vee V."/>
            <person name="Qu J."/>
            <person name="Qin X."/>
            <person name="Muzny D.M."/>
            <person name="Reid J.G."/>
            <person name="Worley K.C."/>
            <person name="Gibbs R.A."/>
        </authorList>
    </citation>
    <scope>NUCLEOTIDE SEQUENCE</scope>
    <source>
        <strain evidence="2">MV2-25</strain>
    </source>
</reference>
<feature type="compositionally biased region" description="Polar residues" evidence="1">
    <location>
        <begin position="439"/>
        <end position="448"/>
    </location>
</feature>
<feature type="compositionally biased region" description="Basic and acidic residues" evidence="1">
    <location>
        <begin position="398"/>
        <end position="415"/>
    </location>
</feature>
<dbReference type="AlphaFoldDB" id="B5DT80"/>
<feature type="region of interest" description="Disordered" evidence="1">
    <location>
        <begin position="1"/>
        <end position="191"/>
    </location>
</feature>
<dbReference type="STRING" id="46245.B5DT80"/>
<evidence type="ECO:0000256" key="1">
    <source>
        <dbReference type="SAM" id="MobiDB-lite"/>
    </source>
</evidence>
<evidence type="ECO:0000313" key="2">
    <source>
        <dbReference type="EMBL" id="EDY71058.2"/>
    </source>
</evidence>
<feature type="compositionally biased region" description="Basic and acidic residues" evidence="1">
    <location>
        <begin position="154"/>
        <end position="164"/>
    </location>
</feature>
<protein>
    <submittedName>
        <fullName evidence="2">Uncharacterized protein</fullName>
    </submittedName>
</protein>